<dbReference type="InterPro" id="IPR043992">
    <property type="entry name" value="SLT_3"/>
</dbReference>
<dbReference type="CDD" id="cd12797">
    <property type="entry name" value="M23_peptidase"/>
    <property type="match status" value="1"/>
</dbReference>
<gene>
    <name evidence="5" type="ORF">DVS28_b0589</name>
</gene>
<evidence type="ECO:0000256" key="1">
    <source>
        <dbReference type="SAM" id="MobiDB-lite"/>
    </source>
</evidence>
<dbReference type="InterPro" id="IPR011055">
    <property type="entry name" value="Dup_hybrid_motif"/>
</dbReference>
<dbReference type="InterPro" id="IPR050570">
    <property type="entry name" value="Cell_wall_metabolism_enzyme"/>
</dbReference>
<dbReference type="SUPFAM" id="SSF53955">
    <property type="entry name" value="Lysozyme-like"/>
    <property type="match status" value="1"/>
</dbReference>
<dbReference type="Gene3D" id="2.70.70.10">
    <property type="entry name" value="Glucose Permease (Domain IIA)"/>
    <property type="match status" value="1"/>
</dbReference>
<dbReference type="InterPro" id="IPR016047">
    <property type="entry name" value="M23ase_b-sheet_dom"/>
</dbReference>
<evidence type="ECO:0000259" key="4">
    <source>
        <dbReference type="Pfam" id="PF18896"/>
    </source>
</evidence>
<evidence type="ECO:0000259" key="2">
    <source>
        <dbReference type="Pfam" id="PF01551"/>
    </source>
</evidence>
<accession>A0A346Y782</accession>
<dbReference type="PANTHER" id="PTHR21666">
    <property type="entry name" value="PEPTIDASE-RELATED"/>
    <property type="match status" value="1"/>
</dbReference>
<feature type="compositionally biased region" description="Pro residues" evidence="1">
    <location>
        <begin position="892"/>
        <end position="904"/>
    </location>
</feature>
<evidence type="ECO:0000259" key="3">
    <source>
        <dbReference type="Pfam" id="PF11350"/>
    </source>
</evidence>
<evidence type="ECO:0000313" key="5">
    <source>
        <dbReference type="EMBL" id="AXV10329.1"/>
    </source>
</evidence>
<dbReference type="Proteomes" id="UP000264006">
    <property type="component" value="Plasmid pEDY32-46I"/>
</dbReference>
<dbReference type="AlphaFoldDB" id="A0A346Y782"/>
<keyword evidence="5" id="KW-0614">Plasmid</keyword>
<feature type="domain" description="M23ase beta-sheet core" evidence="2">
    <location>
        <begin position="955"/>
        <end position="1054"/>
    </location>
</feature>
<dbReference type="Pfam" id="PF18896">
    <property type="entry name" value="SLT_3"/>
    <property type="match status" value="1"/>
</dbReference>
<dbReference type="Pfam" id="PF11350">
    <property type="entry name" value="DUF3152"/>
    <property type="match status" value="1"/>
</dbReference>
<dbReference type="InterPro" id="IPR022603">
    <property type="entry name" value="DUF3152"/>
</dbReference>
<dbReference type="Pfam" id="PF01551">
    <property type="entry name" value="Peptidase_M23"/>
    <property type="match status" value="1"/>
</dbReference>
<dbReference type="PANTHER" id="PTHR21666:SF268">
    <property type="entry name" value="PEPTIDASE M23 DOMAIN-CONTAINING PROTEIN"/>
    <property type="match status" value="1"/>
</dbReference>
<feature type="region of interest" description="Disordered" evidence="1">
    <location>
        <begin position="887"/>
        <end position="908"/>
    </location>
</feature>
<feature type="domain" description="DUF3152" evidence="3">
    <location>
        <begin position="150"/>
        <end position="298"/>
    </location>
</feature>
<reference evidence="5 6" key="1">
    <citation type="submission" date="2018-09" db="EMBL/GenBank/DDBJ databases">
        <title>Complete genome sequence of Euzebya sp. DY32-46 isolated from seawater of Pacific Ocean.</title>
        <authorList>
            <person name="Xu L."/>
            <person name="Wu Y.-H."/>
            <person name="Xu X.-W."/>
        </authorList>
    </citation>
    <scope>NUCLEOTIDE SEQUENCE [LARGE SCALE GENOMIC DNA]</scope>
    <source>
        <strain evidence="5 6">DY32-46</strain>
        <plasmid evidence="6">pedy32-46i</plasmid>
    </source>
</reference>
<dbReference type="SUPFAM" id="SSF51261">
    <property type="entry name" value="Duplicated hybrid motif"/>
    <property type="match status" value="1"/>
</dbReference>
<feature type="domain" description="Transglycosylase SLT" evidence="4">
    <location>
        <begin position="776"/>
        <end position="864"/>
    </location>
</feature>
<feature type="region of interest" description="Disordered" evidence="1">
    <location>
        <begin position="1"/>
        <end position="30"/>
    </location>
</feature>
<dbReference type="GO" id="GO:0004222">
    <property type="term" value="F:metalloendopeptidase activity"/>
    <property type="evidence" value="ECO:0007669"/>
    <property type="project" value="TreeGrafter"/>
</dbReference>
<dbReference type="Gene3D" id="1.10.530.10">
    <property type="match status" value="1"/>
</dbReference>
<name>A0A346Y782_9ACTN</name>
<sequence length="1103" mass="115117">MVFSQTGVDPSPSPTPATGEPLPAPVADSGAGGFFDDDGAAVIGPTEFVSGGHGPFLLSEDYLDGAFNWSESSFAGNPQMGDAALDAILTEMNAYLRLWLDGEVSGPTEYLNGYLGTSTSGPVTSEDDAGIDADALAPELEEDIVSPEGWVIAPGSTNASGQGTPVAYTVEVEDGLGPTAASVAGTVDAVLLDHRSWAAAGRPLQRTASLTLAHVRVVLVSDATKTSLCGPDPLCVSGNVIAVGLSAWTAPPGHFSGGSDWRAYLLNHAIGVHLGQPAGTCGTGKPAPVTMRQFTATDLGDCVAGPWVDADAALGGGGFAPIDLDPDAITQLVRVGNMDRRFLASDQDWETHLAYWRMALEAIEPMVDLTDVQICTLPVHGLTTPQKIDRAVRCEALNLPIHVIDPVTGNVMDRNDAVNLLGQEAVQVAWLYNEWGQKVPCDSDRSIGGIFPVPPSPLHDDDNNPDTPPVPYYDRCDEATNLKIAMVGHHSLPPGVGLIDQHAAPVRGSHPARPYEWMLRGWGWNAGVGGLNDDGIFDKAAGNDNFPADGPAVIGQWAGGGLVCDQALLQFVGGLMGEDFALPDTWRLPSSGGLLLEGADALATLWADLQGMEQWDPVDQACAPPYPDGEPHLDRLFAYAVFDAFRSVSPDLSVFEDPTGPADEPSGDAAPEAVRRLYAHAQAQAFRSEDGQSVLTSAQWGVTSSVSRLANPAIIVEVPTWTPAAHPDFANYVMAYALSMVGEDCGGIGFGSAGTTLTGTTDLSTGAGQLSWEEIAQIAYDAGFRGEDLIVAVALTQPESGRNPSINNAGTNTNGTIDYGLWQINDIHNPPIPGIYEPVVNARFAYDIYRTAPRGGGYNFTPWSAFNAGRHTQWLDEARAGAEAALGDRINDPPPEGSKPPLPGGQPAGTQAFAGACMTVGGLSLVGANGLVCPNAGPTTFWNDWGASRGGGSRTHKGLDMFAAVGVPIVANESGTIGYSGLSSSRNPGNRVQLRGDSGNHWLSLHMDSIDPTIAPGVRVQQGQVLGTVGYTGNAYGTPAHNHHQFHPNGGASSPLYEVMSVVCAQNMGTTTGSAPGGMDQAIFASATSTKCMPARTCSGQPG</sequence>
<protein>
    <submittedName>
        <fullName evidence="5">Peptidase</fullName>
    </submittedName>
</protein>
<dbReference type="EMBL" id="CP031166">
    <property type="protein sequence ID" value="AXV10329.1"/>
    <property type="molecule type" value="Genomic_DNA"/>
</dbReference>
<keyword evidence="6" id="KW-1185">Reference proteome</keyword>
<evidence type="ECO:0000313" key="6">
    <source>
        <dbReference type="Proteomes" id="UP000264006"/>
    </source>
</evidence>
<dbReference type="InterPro" id="IPR023346">
    <property type="entry name" value="Lysozyme-like_dom_sf"/>
</dbReference>
<dbReference type="KEGG" id="euz:DVS28_b0589"/>
<proteinExistence type="predicted"/>
<geneLocation type="plasmid" evidence="6">
    <name>pedy32-46i</name>
</geneLocation>
<organism evidence="5 6">
    <name type="scientific">Euzebya pacifica</name>
    <dbReference type="NCBI Taxonomy" id="1608957"/>
    <lineage>
        <taxon>Bacteria</taxon>
        <taxon>Bacillati</taxon>
        <taxon>Actinomycetota</taxon>
        <taxon>Nitriliruptoria</taxon>
        <taxon>Euzebyales</taxon>
    </lineage>
</organism>